<protein>
    <submittedName>
        <fullName evidence="2">Uncharacterized protein</fullName>
    </submittedName>
</protein>
<evidence type="ECO:0000256" key="1">
    <source>
        <dbReference type="SAM" id="SignalP"/>
    </source>
</evidence>
<dbReference type="EMBL" id="HBKQ01006193">
    <property type="protein sequence ID" value="CAE2210001.1"/>
    <property type="molecule type" value="Transcribed_RNA"/>
</dbReference>
<dbReference type="Pfam" id="PF11360">
    <property type="entry name" value="DUF3110"/>
    <property type="match status" value="1"/>
</dbReference>
<reference evidence="2" key="1">
    <citation type="submission" date="2021-01" db="EMBL/GenBank/DDBJ databases">
        <authorList>
            <person name="Corre E."/>
            <person name="Pelletier E."/>
            <person name="Niang G."/>
            <person name="Scheremetjew M."/>
            <person name="Finn R."/>
            <person name="Kale V."/>
            <person name="Holt S."/>
            <person name="Cochrane G."/>
            <person name="Meng A."/>
            <person name="Brown T."/>
            <person name="Cohen L."/>
        </authorList>
    </citation>
    <scope>NUCLEOTIDE SEQUENCE</scope>
    <source>
        <strain evidence="2">Isolate 1302-5</strain>
    </source>
</reference>
<keyword evidence="1" id="KW-0732">Signal</keyword>
<name>A0A7S4HUS3_9STRA</name>
<gene>
    <name evidence="2" type="ORF">OAUR00152_LOCUS4177</name>
</gene>
<dbReference type="AlphaFoldDB" id="A0A7S4HUS3"/>
<evidence type="ECO:0000313" key="2">
    <source>
        <dbReference type="EMBL" id="CAE2210001.1"/>
    </source>
</evidence>
<feature type="chain" id="PRO_5031086598" evidence="1">
    <location>
        <begin position="20"/>
        <end position="149"/>
    </location>
</feature>
<dbReference type="InterPro" id="IPR021503">
    <property type="entry name" value="DUF3110"/>
</dbReference>
<proteinExistence type="predicted"/>
<feature type="signal peptide" evidence="1">
    <location>
        <begin position="1"/>
        <end position="19"/>
    </location>
</feature>
<accession>A0A7S4HUS3</accession>
<sequence>MRSLFRLTSLFLAAVSVAAFCPAPALHFSAARTALPRSTTHLFMASIKEWEAAYLARANTGSMQPEMVYTLVYNPYTEEEGVHTTRMEESQGSGEALLVFESIEECNRFAQQLGQEPSVPGQPVTTPMPLVQAEQACQQMGWTIMVVPE</sequence>
<organism evidence="2">
    <name type="scientific">Odontella aurita</name>
    <dbReference type="NCBI Taxonomy" id="265563"/>
    <lineage>
        <taxon>Eukaryota</taxon>
        <taxon>Sar</taxon>
        <taxon>Stramenopiles</taxon>
        <taxon>Ochrophyta</taxon>
        <taxon>Bacillariophyta</taxon>
        <taxon>Mediophyceae</taxon>
        <taxon>Biddulphiophycidae</taxon>
        <taxon>Eupodiscales</taxon>
        <taxon>Odontellaceae</taxon>
        <taxon>Odontella</taxon>
    </lineage>
</organism>